<dbReference type="PROSITE" id="PS51257">
    <property type="entry name" value="PROKAR_LIPOPROTEIN"/>
    <property type="match status" value="1"/>
</dbReference>
<dbReference type="EMBL" id="SNXS01000002">
    <property type="protein sequence ID" value="TDP73163.1"/>
    <property type="molecule type" value="Genomic_DNA"/>
</dbReference>
<evidence type="ECO:0008006" key="3">
    <source>
        <dbReference type="Google" id="ProtNLM"/>
    </source>
</evidence>
<dbReference type="OrthoDB" id="5540893at2"/>
<sequence length="205" mass="21758">MNRITSHPASAARLLKLALGLALVLILGACAHPISIEAKSVPQRNAGATSSAKKVVYVMSDTDRAKQVTTEGGGGDKITYFPYRDFERSLRAALGASFADVSVVKAATDLPAIKETGASYVFVPDIMTHSSSPSLLTWPPTRFTVTLAVEVLDATGAPQTKVRVVGNGAAEFEEFKGDFGLAGRRAVEAAAQELVVELKRNDKLR</sequence>
<reference evidence="1 2" key="1">
    <citation type="submission" date="2019-03" db="EMBL/GenBank/DDBJ databases">
        <title>Genomic Encyclopedia of Type Strains, Phase IV (KMG-IV): sequencing the most valuable type-strain genomes for metagenomic binning, comparative biology and taxonomic classification.</title>
        <authorList>
            <person name="Goeker M."/>
        </authorList>
    </citation>
    <scope>NUCLEOTIDE SEQUENCE [LARGE SCALE GENOMIC DNA]</scope>
    <source>
        <strain evidence="1 2">DSM 16998</strain>
    </source>
</reference>
<protein>
    <recommendedName>
        <fullName evidence="3">Lipoprotein</fullName>
    </recommendedName>
</protein>
<evidence type="ECO:0000313" key="1">
    <source>
        <dbReference type="EMBL" id="TDP73163.1"/>
    </source>
</evidence>
<dbReference type="InParanoid" id="A0A4R6QQY5"/>
<keyword evidence="2" id="KW-1185">Reference proteome</keyword>
<dbReference type="Proteomes" id="UP000295361">
    <property type="component" value="Unassembled WGS sequence"/>
</dbReference>
<gene>
    <name evidence="1" type="ORF">DES47_102910</name>
</gene>
<comment type="caution">
    <text evidence="1">The sequence shown here is derived from an EMBL/GenBank/DDBJ whole genome shotgun (WGS) entry which is preliminary data.</text>
</comment>
<proteinExistence type="predicted"/>
<dbReference type="RefSeq" id="WP_133700563.1">
    <property type="nucleotide sequence ID" value="NZ_SNXS01000002.1"/>
</dbReference>
<evidence type="ECO:0000313" key="2">
    <source>
        <dbReference type="Proteomes" id="UP000295361"/>
    </source>
</evidence>
<organism evidence="1 2">
    <name type="scientific">Roseateles toxinivorans</name>
    <dbReference type="NCBI Taxonomy" id="270368"/>
    <lineage>
        <taxon>Bacteria</taxon>
        <taxon>Pseudomonadati</taxon>
        <taxon>Pseudomonadota</taxon>
        <taxon>Betaproteobacteria</taxon>
        <taxon>Burkholderiales</taxon>
        <taxon>Sphaerotilaceae</taxon>
        <taxon>Roseateles</taxon>
    </lineage>
</organism>
<dbReference type="AlphaFoldDB" id="A0A4R6QQY5"/>
<name>A0A4R6QQY5_9BURK</name>
<accession>A0A4R6QQY5</accession>